<accession>A0A9J7EBP6</accession>
<organism evidence="4 5">
    <name type="scientific">Spodoptera litura</name>
    <name type="common">Asian cotton leafworm</name>
    <dbReference type="NCBI Taxonomy" id="69820"/>
    <lineage>
        <taxon>Eukaryota</taxon>
        <taxon>Metazoa</taxon>
        <taxon>Ecdysozoa</taxon>
        <taxon>Arthropoda</taxon>
        <taxon>Hexapoda</taxon>
        <taxon>Insecta</taxon>
        <taxon>Pterygota</taxon>
        <taxon>Neoptera</taxon>
        <taxon>Endopterygota</taxon>
        <taxon>Lepidoptera</taxon>
        <taxon>Glossata</taxon>
        <taxon>Ditrysia</taxon>
        <taxon>Noctuoidea</taxon>
        <taxon>Noctuidae</taxon>
        <taxon>Amphipyrinae</taxon>
        <taxon>Spodoptera</taxon>
    </lineage>
</organism>
<keyword evidence="2" id="KW-0472">Membrane</keyword>
<keyword evidence="4" id="KW-1185">Reference proteome</keyword>
<dbReference type="OrthoDB" id="7477027at2759"/>
<evidence type="ECO:0000313" key="4">
    <source>
        <dbReference type="Proteomes" id="UP000301870"/>
    </source>
</evidence>
<name>A0A9J7EBP6_SPOLT</name>
<feature type="signal peptide" evidence="3">
    <location>
        <begin position="1"/>
        <end position="18"/>
    </location>
</feature>
<dbReference type="RefSeq" id="XP_022824664.1">
    <property type="nucleotide sequence ID" value="XM_022968896.1"/>
</dbReference>
<feature type="region of interest" description="Disordered" evidence="1">
    <location>
        <begin position="181"/>
        <end position="247"/>
    </location>
</feature>
<dbReference type="GeneID" id="111355144"/>
<evidence type="ECO:0000313" key="5">
    <source>
        <dbReference type="RefSeq" id="XP_022824664.1"/>
    </source>
</evidence>
<keyword evidence="3" id="KW-0732">Signal</keyword>
<gene>
    <name evidence="5" type="primary">LOC111355144</name>
</gene>
<keyword evidence="2" id="KW-1133">Transmembrane helix</keyword>
<proteinExistence type="predicted"/>
<keyword evidence="2" id="KW-0812">Transmembrane</keyword>
<dbReference type="Proteomes" id="UP000301870">
    <property type="component" value="Chromosome 20"/>
</dbReference>
<feature type="compositionally biased region" description="Low complexity" evidence="1">
    <location>
        <begin position="195"/>
        <end position="247"/>
    </location>
</feature>
<dbReference type="KEGG" id="sliu:111355144"/>
<feature type="transmembrane region" description="Helical" evidence="2">
    <location>
        <begin position="257"/>
        <end position="283"/>
    </location>
</feature>
<evidence type="ECO:0000256" key="3">
    <source>
        <dbReference type="SAM" id="SignalP"/>
    </source>
</evidence>
<sequence>MFIKTLIITSFLTTYVVSDSCVTYNFEENFDDTAGSYGICSSGWSAWILDEYSNLNLDGPDERSTKFITPRRDASTSCWSSSVFTISPGGTLDVKIYMDSEDSGGSIDLFVFYDGTNTIAGIGFVNSQTIKGWYTMNVPLSTSSTIKAYISILGVASTSSTVLVDSFRYKPPGMNESLCQTYEDPPTTPVPTTTPQPTTTTVPTTIPEPTTNEPTTTSESTTTPRPTTTIAPTVTSPVSTTASPCVSPPTDAEDTTWFWTKIIIGLIIILNLIVLVLTCIIFYELGRRKAVVPSLRREVSTPQ</sequence>
<feature type="chain" id="PRO_5039924021" evidence="3">
    <location>
        <begin position="19"/>
        <end position="303"/>
    </location>
</feature>
<evidence type="ECO:0000256" key="1">
    <source>
        <dbReference type="SAM" id="MobiDB-lite"/>
    </source>
</evidence>
<evidence type="ECO:0000256" key="2">
    <source>
        <dbReference type="SAM" id="Phobius"/>
    </source>
</evidence>
<dbReference type="AlphaFoldDB" id="A0A9J7EBP6"/>
<protein>
    <submittedName>
        <fullName evidence="5">Cell wall protein DAN4-like</fullName>
    </submittedName>
</protein>
<reference evidence="5" key="1">
    <citation type="submission" date="2025-08" db="UniProtKB">
        <authorList>
            <consortium name="RefSeq"/>
        </authorList>
    </citation>
    <scope>IDENTIFICATION</scope>
    <source>
        <strain evidence="5">Ishihara</strain>
        <tissue evidence="5">Whole body</tissue>
    </source>
</reference>